<dbReference type="SMART" id="SM00061">
    <property type="entry name" value="MATH"/>
    <property type="match status" value="1"/>
</dbReference>
<dbReference type="KEGG" id="bdi:100830757"/>
<dbReference type="InterPro" id="IPR008974">
    <property type="entry name" value="TRAF-like"/>
</dbReference>
<reference evidence="2 3" key="1">
    <citation type="journal article" date="2010" name="Nature">
        <title>Genome sequencing and analysis of the model grass Brachypodium distachyon.</title>
        <authorList>
            <consortium name="International Brachypodium Initiative"/>
        </authorList>
    </citation>
    <scope>NUCLEOTIDE SEQUENCE [LARGE SCALE GENOMIC DNA]</scope>
    <source>
        <strain evidence="2 3">Bd21</strain>
    </source>
</reference>
<dbReference type="AlphaFoldDB" id="I1IK53"/>
<keyword evidence="4" id="KW-1185">Reference proteome</keyword>
<reference evidence="2" key="2">
    <citation type="submission" date="2017-06" db="EMBL/GenBank/DDBJ databases">
        <title>WGS assembly of Brachypodium distachyon.</title>
        <authorList>
            <consortium name="The International Brachypodium Initiative"/>
            <person name="Lucas S."/>
            <person name="Harmon-Smith M."/>
            <person name="Lail K."/>
            <person name="Tice H."/>
            <person name="Grimwood J."/>
            <person name="Bruce D."/>
            <person name="Barry K."/>
            <person name="Shu S."/>
            <person name="Lindquist E."/>
            <person name="Wang M."/>
            <person name="Pitluck S."/>
            <person name="Vogel J.P."/>
            <person name="Garvin D.F."/>
            <person name="Mockler T.C."/>
            <person name="Schmutz J."/>
            <person name="Rokhsar D."/>
            <person name="Bevan M.W."/>
        </authorList>
    </citation>
    <scope>NUCLEOTIDE SEQUENCE</scope>
    <source>
        <strain evidence="2">Bd21</strain>
    </source>
</reference>
<protein>
    <recommendedName>
        <fullName evidence="1">MATH domain-containing protein</fullName>
    </recommendedName>
</protein>
<proteinExistence type="predicted"/>
<dbReference type="RefSeq" id="XP_010239063.3">
    <property type="nucleotide sequence ID" value="XM_010240761.3"/>
</dbReference>
<dbReference type="Gene3D" id="2.60.210.10">
    <property type="entry name" value="Apoptosis, Tumor Necrosis Factor Receptor Associated Protein 2, Chain A"/>
    <property type="match status" value="1"/>
</dbReference>
<dbReference type="eggNOG" id="KOG1987">
    <property type="taxonomic scope" value="Eukaryota"/>
</dbReference>
<accession>I1IK53</accession>
<dbReference type="OMA" id="KPWHIIN"/>
<sequence>MPMSAFMSALRSAGRQQLTASTVARRQATGSHLLRVEGFKEHVRDMAPNGKYITSSTFAVGGHQWQLKLYPNGLREKVKGSISLYLHHARRTPETGDAKAKFTFSLLDQAGKPWHIINVTQHHFQWSDSSPNWGFEDFLKIEDLDEEKHLKDDCLNVLVEVTVDHGLKSEDYIEVSPAL</sequence>
<dbReference type="OrthoDB" id="649476at2759"/>
<dbReference type="SUPFAM" id="SSF49599">
    <property type="entry name" value="TRAF domain-like"/>
    <property type="match status" value="1"/>
</dbReference>
<dbReference type="PROSITE" id="PS50144">
    <property type="entry name" value="MATH"/>
    <property type="match status" value="1"/>
</dbReference>
<reference evidence="3" key="3">
    <citation type="submission" date="2018-08" db="UniProtKB">
        <authorList>
            <consortium name="EnsemblPlants"/>
        </authorList>
    </citation>
    <scope>IDENTIFICATION</scope>
    <source>
        <strain evidence="3">cv. Bd21</strain>
    </source>
</reference>
<evidence type="ECO:0000313" key="4">
    <source>
        <dbReference type="Proteomes" id="UP000008810"/>
    </source>
</evidence>
<dbReference type="EMBL" id="CM000883">
    <property type="protein sequence ID" value="KQJ87666.1"/>
    <property type="molecule type" value="Genomic_DNA"/>
</dbReference>
<evidence type="ECO:0000259" key="1">
    <source>
        <dbReference type="PROSITE" id="PS50144"/>
    </source>
</evidence>
<feature type="domain" description="MATH" evidence="1">
    <location>
        <begin position="29"/>
        <end position="161"/>
    </location>
</feature>
<dbReference type="PANTHER" id="PTHR26379">
    <property type="entry name" value="BTB/POZ AND MATH DOMAIN-CONTAINING PROTEIN 1"/>
    <property type="match status" value="1"/>
</dbReference>
<dbReference type="Gramene" id="KQJ87666">
    <property type="protein sequence ID" value="KQJ87666"/>
    <property type="gene ID" value="BRADI_4g12840v3"/>
</dbReference>
<organism evidence="3">
    <name type="scientific">Brachypodium distachyon</name>
    <name type="common">Purple false brome</name>
    <name type="synonym">Trachynia distachya</name>
    <dbReference type="NCBI Taxonomy" id="15368"/>
    <lineage>
        <taxon>Eukaryota</taxon>
        <taxon>Viridiplantae</taxon>
        <taxon>Streptophyta</taxon>
        <taxon>Embryophyta</taxon>
        <taxon>Tracheophyta</taxon>
        <taxon>Spermatophyta</taxon>
        <taxon>Magnoliopsida</taxon>
        <taxon>Liliopsida</taxon>
        <taxon>Poales</taxon>
        <taxon>Poaceae</taxon>
        <taxon>BOP clade</taxon>
        <taxon>Pooideae</taxon>
        <taxon>Stipodae</taxon>
        <taxon>Brachypodieae</taxon>
        <taxon>Brachypodium</taxon>
    </lineage>
</organism>
<evidence type="ECO:0000313" key="2">
    <source>
        <dbReference type="EMBL" id="KQJ87666.1"/>
    </source>
</evidence>
<dbReference type="HOGENOM" id="CLU_004253_6_4_1"/>
<dbReference type="GO" id="GO:0016567">
    <property type="term" value="P:protein ubiquitination"/>
    <property type="evidence" value="ECO:0007669"/>
    <property type="project" value="InterPro"/>
</dbReference>
<dbReference type="PANTHER" id="PTHR26379:SF316">
    <property type="entry name" value="MATH DOMAIN-CONTAINING PROTEIN"/>
    <property type="match status" value="1"/>
</dbReference>
<dbReference type="EnsemblPlants" id="KQJ87666">
    <property type="protein sequence ID" value="KQJ87666"/>
    <property type="gene ID" value="BRADI_4g12840v3"/>
</dbReference>
<dbReference type="InterPro" id="IPR045005">
    <property type="entry name" value="BPM1-6"/>
</dbReference>
<dbReference type="GeneID" id="100830757"/>
<name>I1IK53_BRADI</name>
<dbReference type="CDD" id="cd00121">
    <property type="entry name" value="MATH"/>
    <property type="match status" value="1"/>
</dbReference>
<evidence type="ECO:0000313" key="3">
    <source>
        <dbReference type="EnsemblPlants" id="KQJ87666"/>
    </source>
</evidence>
<gene>
    <name evidence="3" type="primary">LOC100830757</name>
    <name evidence="2" type="ORF">BRADI_4g12840v3</name>
</gene>
<dbReference type="Proteomes" id="UP000008810">
    <property type="component" value="Chromosome 4"/>
</dbReference>
<dbReference type="InterPro" id="IPR002083">
    <property type="entry name" value="MATH/TRAF_dom"/>
</dbReference>
<dbReference type="Pfam" id="PF22486">
    <property type="entry name" value="MATH_2"/>
    <property type="match status" value="1"/>
</dbReference>